<dbReference type="AlphaFoldDB" id="A0A6A8A4S1"/>
<dbReference type="Proteomes" id="UP000435138">
    <property type="component" value="Unassembled WGS sequence"/>
</dbReference>
<keyword evidence="3" id="KW-1185">Reference proteome</keyword>
<dbReference type="SUPFAM" id="SSF55729">
    <property type="entry name" value="Acyl-CoA N-acyltransferases (Nat)"/>
    <property type="match status" value="1"/>
</dbReference>
<proteinExistence type="predicted"/>
<evidence type="ECO:0000313" key="3">
    <source>
        <dbReference type="Proteomes" id="UP000435138"/>
    </source>
</evidence>
<dbReference type="PANTHER" id="PTHR43617:SF2">
    <property type="entry name" value="UPF0039 PROTEIN SLL0451"/>
    <property type="match status" value="1"/>
</dbReference>
<dbReference type="CDD" id="cd04301">
    <property type="entry name" value="NAT_SF"/>
    <property type="match status" value="1"/>
</dbReference>
<reference evidence="2 3" key="1">
    <citation type="submission" date="2019-11" db="EMBL/GenBank/DDBJ databases">
        <title>Genome analysis of Rhizobacterium cereale a novel genus and species isolated from maize roots in North Spain.</title>
        <authorList>
            <person name="Menendez E."/>
            <person name="Flores-Felix J.D."/>
            <person name="Ramirez-Bahena M.-H."/>
            <person name="Igual J.M."/>
            <person name="Garcia-Fraile P."/>
            <person name="Peix A."/>
            <person name="Velazquez E."/>
        </authorList>
    </citation>
    <scope>NUCLEOTIDE SEQUENCE [LARGE SCALE GENOMIC DNA]</scope>
    <source>
        <strain evidence="2 3">RZME27</strain>
    </source>
</reference>
<dbReference type="RefSeq" id="WP_324184718.1">
    <property type="nucleotide sequence ID" value="NZ_JAYKOO010000001.1"/>
</dbReference>
<name>A0A6A8A4S1_9HYPH</name>
<feature type="domain" description="N-acetyltransferase" evidence="1">
    <location>
        <begin position="1"/>
        <end position="148"/>
    </location>
</feature>
<gene>
    <name evidence="2" type="ORF">GAO09_00480</name>
</gene>
<dbReference type="InterPro" id="IPR000182">
    <property type="entry name" value="GNAT_dom"/>
</dbReference>
<dbReference type="Gene3D" id="3.40.630.30">
    <property type="match status" value="1"/>
</dbReference>
<organism evidence="2 3">
    <name type="scientific">Endobacterium cereale</name>
    <dbReference type="NCBI Taxonomy" id="2663029"/>
    <lineage>
        <taxon>Bacteria</taxon>
        <taxon>Pseudomonadati</taxon>
        <taxon>Pseudomonadota</taxon>
        <taxon>Alphaproteobacteria</taxon>
        <taxon>Hyphomicrobiales</taxon>
        <taxon>Rhizobiaceae</taxon>
        <taxon>Endobacterium</taxon>
    </lineage>
</organism>
<dbReference type="EMBL" id="WIXI01000022">
    <property type="protein sequence ID" value="MQY44550.1"/>
    <property type="molecule type" value="Genomic_DNA"/>
</dbReference>
<protein>
    <submittedName>
        <fullName evidence="2">GNAT family N-acetyltransferase</fullName>
    </submittedName>
</protein>
<comment type="caution">
    <text evidence="2">The sequence shown here is derived from an EMBL/GenBank/DDBJ whole genome shotgun (WGS) entry which is preliminary data.</text>
</comment>
<dbReference type="PANTHER" id="PTHR43617">
    <property type="entry name" value="L-AMINO ACID N-ACETYLTRANSFERASE"/>
    <property type="match status" value="1"/>
</dbReference>
<dbReference type="Pfam" id="PF00583">
    <property type="entry name" value="Acetyltransf_1"/>
    <property type="match status" value="1"/>
</dbReference>
<dbReference type="InterPro" id="IPR050276">
    <property type="entry name" value="MshD_Acetyltransferase"/>
</dbReference>
<evidence type="ECO:0000259" key="1">
    <source>
        <dbReference type="PROSITE" id="PS51186"/>
    </source>
</evidence>
<dbReference type="GO" id="GO:0016747">
    <property type="term" value="F:acyltransferase activity, transferring groups other than amino-acyl groups"/>
    <property type="evidence" value="ECO:0007669"/>
    <property type="project" value="InterPro"/>
</dbReference>
<keyword evidence="2" id="KW-0808">Transferase</keyword>
<dbReference type="InterPro" id="IPR016181">
    <property type="entry name" value="Acyl_CoA_acyltransferase"/>
</dbReference>
<sequence>MIFRQEQLGDAAVIAAVTAAAFDGMPYSDGNEAAIIDRLRDAGALAVSLVAEIDGVVVGHVAFSPVTFSSGEDGWFALGPVSVLPEHQGQGTGAQLIRDGLEAIRNRGAAGCVLLGEPAYYRRFGFFTDTGLTSPGLPPEYLMALPLRGQIPSGILSFHNAFGVASE</sequence>
<dbReference type="PROSITE" id="PS51186">
    <property type="entry name" value="GNAT"/>
    <property type="match status" value="1"/>
</dbReference>
<accession>A0A6A8A4S1</accession>
<evidence type="ECO:0000313" key="2">
    <source>
        <dbReference type="EMBL" id="MQY44550.1"/>
    </source>
</evidence>